<evidence type="ECO:0000256" key="1">
    <source>
        <dbReference type="ARBA" id="ARBA00009776"/>
    </source>
</evidence>
<dbReference type="HAMAP" id="MF_00165">
    <property type="entry name" value="Thymidylate_kinase"/>
    <property type="match status" value="1"/>
</dbReference>
<reference evidence="15 16" key="1">
    <citation type="journal article" date="2009" name="Appl. Environ. Microbiol.">
        <title>Community genomic and proteomic analyses of chemoautotrophic iron-oxidizing "Leptospirillum rubarum" (Group II) and "Leptospirillum ferrodiazotrophum" (Group III) bacteria in acid mine drainage biofilms.</title>
        <authorList>
            <person name="Goltsman D.S."/>
            <person name="Denef V.J."/>
            <person name="Singer S.W."/>
            <person name="VerBerkmoes N.C."/>
            <person name="Lefsrud M."/>
            <person name="Mueller R.S."/>
            <person name="Dick G.J."/>
            <person name="Sun C.L."/>
            <person name="Wheeler K.E."/>
            <person name="Zemla A."/>
            <person name="Baker B.J."/>
            <person name="Hauser L."/>
            <person name="Land M."/>
            <person name="Shah M.B."/>
            <person name="Thelen M.P."/>
            <person name="Hettich R.L."/>
            <person name="Banfield J.F."/>
        </authorList>
    </citation>
    <scope>NUCLEOTIDE SEQUENCE [LARGE SCALE GENOMIC DNA]</scope>
</reference>
<dbReference type="EMBL" id="GG693878">
    <property type="protein sequence ID" value="EES52293.1"/>
    <property type="molecule type" value="Genomic_DNA"/>
</dbReference>
<evidence type="ECO:0000259" key="14">
    <source>
        <dbReference type="Pfam" id="PF02223"/>
    </source>
</evidence>
<dbReference type="GO" id="GO:0004798">
    <property type="term" value="F:dTMP kinase activity"/>
    <property type="evidence" value="ECO:0007669"/>
    <property type="project" value="UniProtKB-UniRule"/>
</dbReference>
<dbReference type="FunFam" id="3.40.50.300:FF:000225">
    <property type="entry name" value="Thymidylate kinase"/>
    <property type="match status" value="1"/>
</dbReference>
<feature type="domain" description="Thymidylate kinase-like" evidence="14">
    <location>
        <begin position="44"/>
        <end position="233"/>
    </location>
</feature>
<dbReference type="InterPro" id="IPR039430">
    <property type="entry name" value="Thymidylate_kin-like_dom"/>
</dbReference>
<proteinExistence type="inferred from homology"/>
<dbReference type="EC" id="2.7.4.9" evidence="2 12"/>
<feature type="binding site" evidence="12">
    <location>
        <begin position="46"/>
        <end position="53"/>
    </location>
    <ligand>
        <name>ATP</name>
        <dbReference type="ChEBI" id="CHEBI:30616"/>
    </ligand>
</feature>
<evidence type="ECO:0000256" key="4">
    <source>
        <dbReference type="ARBA" id="ARBA00022679"/>
    </source>
</evidence>
<dbReference type="AlphaFoldDB" id="C6HYK8"/>
<evidence type="ECO:0000256" key="11">
    <source>
        <dbReference type="ARBA" id="ARBA00057735"/>
    </source>
</evidence>
<dbReference type="GO" id="GO:0006233">
    <property type="term" value="P:dTDP biosynthetic process"/>
    <property type="evidence" value="ECO:0007669"/>
    <property type="project" value="InterPro"/>
</dbReference>
<dbReference type="Pfam" id="PF02223">
    <property type="entry name" value="Thymidylate_kin"/>
    <property type="match status" value="1"/>
</dbReference>
<keyword evidence="6 12" id="KW-0547">Nucleotide-binding</keyword>
<name>C6HYK8_9BACT</name>
<organism evidence="15 16">
    <name type="scientific">Leptospirillum ferrodiazotrophum</name>
    <dbReference type="NCBI Taxonomy" id="412449"/>
    <lineage>
        <taxon>Bacteria</taxon>
        <taxon>Pseudomonadati</taxon>
        <taxon>Nitrospirota</taxon>
        <taxon>Nitrospiria</taxon>
        <taxon>Nitrospirales</taxon>
        <taxon>Nitrospiraceae</taxon>
        <taxon>Leptospirillum</taxon>
    </lineage>
</organism>
<evidence type="ECO:0000256" key="8">
    <source>
        <dbReference type="ARBA" id="ARBA00022840"/>
    </source>
</evidence>
<evidence type="ECO:0000256" key="12">
    <source>
        <dbReference type="HAMAP-Rule" id="MF_00165"/>
    </source>
</evidence>
<protein>
    <recommendedName>
        <fullName evidence="3 12">Thymidylate kinase</fullName>
        <ecNumber evidence="2 12">2.7.4.9</ecNumber>
    </recommendedName>
    <alternativeName>
        <fullName evidence="9 12">dTMP kinase</fullName>
    </alternativeName>
</protein>
<evidence type="ECO:0000256" key="13">
    <source>
        <dbReference type="SAM" id="MobiDB-lite"/>
    </source>
</evidence>
<keyword evidence="5 12" id="KW-0545">Nucleotide biosynthesis</keyword>
<evidence type="ECO:0000256" key="3">
    <source>
        <dbReference type="ARBA" id="ARBA00017144"/>
    </source>
</evidence>
<sequence length="252" mass="27118">MSMTPSPSAHSPEKTPSSSPSSLPSPGSLPRCLPGCLPGCLIVFEGMDGSGKSTQARRLKARLDGLSHPAVLTKEPGGTPAGARLREILLDPALPLAPEAELFLFEADRAMHVKTLLLPELRAGRTVLSDRLSFATVAYQSFGGGLSRELVSTLNEVALGGVVPDVTYLLDLPVSEMARRLRERGDGPTRFELLGGDYFERVREGYLELARIHRGRTVVLDATRDPETLEGEIFEDLARRFPGRFATGGSPA</sequence>
<dbReference type="PANTHER" id="PTHR10344:SF4">
    <property type="entry name" value="UMP-CMP KINASE 2, MITOCHONDRIAL"/>
    <property type="match status" value="1"/>
</dbReference>
<dbReference type="Proteomes" id="UP000009374">
    <property type="component" value="Unassembled WGS sequence"/>
</dbReference>
<dbReference type="Gene3D" id="3.40.50.300">
    <property type="entry name" value="P-loop containing nucleotide triphosphate hydrolases"/>
    <property type="match status" value="1"/>
</dbReference>
<comment type="function">
    <text evidence="11 12">Phosphorylation of dTMP to form dTDP in both de novo and salvage pathways of dTTP synthesis.</text>
</comment>
<dbReference type="SUPFAM" id="SSF52540">
    <property type="entry name" value="P-loop containing nucleoside triphosphate hydrolases"/>
    <property type="match status" value="1"/>
</dbReference>
<accession>C6HYK8</accession>
<dbReference type="GO" id="GO:0006227">
    <property type="term" value="P:dUDP biosynthetic process"/>
    <property type="evidence" value="ECO:0007669"/>
    <property type="project" value="TreeGrafter"/>
</dbReference>
<dbReference type="PANTHER" id="PTHR10344">
    <property type="entry name" value="THYMIDYLATE KINASE"/>
    <property type="match status" value="1"/>
</dbReference>
<evidence type="ECO:0000313" key="15">
    <source>
        <dbReference type="EMBL" id="EES52293.1"/>
    </source>
</evidence>
<keyword evidence="16" id="KW-1185">Reference proteome</keyword>
<keyword evidence="8 12" id="KW-0067">ATP-binding</keyword>
<evidence type="ECO:0000256" key="7">
    <source>
        <dbReference type="ARBA" id="ARBA00022777"/>
    </source>
</evidence>
<evidence type="ECO:0000256" key="5">
    <source>
        <dbReference type="ARBA" id="ARBA00022727"/>
    </source>
</evidence>
<keyword evidence="7 12" id="KW-0418">Kinase</keyword>
<gene>
    <name evidence="12" type="primary">tmk</name>
    <name evidence="15" type="ORF">UBAL3_94240084</name>
</gene>
<evidence type="ECO:0000256" key="10">
    <source>
        <dbReference type="ARBA" id="ARBA00048743"/>
    </source>
</evidence>
<dbReference type="GO" id="GO:0005829">
    <property type="term" value="C:cytosol"/>
    <property type="evidence" value="ECO:0007669"/>
    <property type="project" value="TreeGrafter"/>
</dbReference>
<dbReference type="InterPro" id="IPR018094">
    <property type="entry name" value="Thymidylate_kinase"/>
</dbReference>
<keyword evidence="4 12" id="KW-0808">Transferase</keyword>
<comment type="catalytic activity">
    <reaction evidence="10 12">
        <text>dTMP + ATP = dTDP + ADP</text>
        <dbReference type="Rhea" id="RHEA:13517"/>
        <dbReference type="ChEBI" id="CHEBI:30616"/>
        <dbReference type="ChEBI" id="CHEBI:58369"/>
        <dbReference type="ChEBI" id="CHEBI:63528"/>
        <dbReference type="ChEBI" id="CHEBI:456216"/>
        <dbReference type="EC" id="2.7.4.9"/>
    </reaction>
</comment>
<feature type="region of interest" description="Disordered" evidence="13">
    <location>
        <begin position="1"/>
        <end position="28"/>
    </location>
</feature>
<dbReference type="GO" id="GO:0006235">
    <property type="term" value="P:dTTP biosynthetic process"/>
    <property type="evidence" value="ECO:0007669"/>
    <property type="project" value="UniProtKB-UniRule"/>
</dbReference>
<evidence type="ECO:0000256" key="2">
    <source>
        <dbReference type="ARBA" id="ARBA00012980"/>
    </source>
</evidence>
<evidence type="ECO:0000256" key="9">
    <source>
        <dbReference type="ARBA" id="ARBA00029962"/>
    </source>
</evidence>
<dbReference type="GO" id="GO:0005524">
    <property type="term" value="F:ATP binding"/>
    <property type="evidence" value="ECO:0007669"/>
    <property type="project" value="UniProtKB-UniRule"/>
</dbReference>
<dbReference type="NCBIfam" id="TIGR00041">
    <property type="entry name" value="DTMP_kinase"/>
    <property type="match status" value="1"/>
</dbReference>
<comment type="similarity">
    <text evidence="1 12">Belongs to the thymidylate kinase family.</text>
</comment>
<feature type="compositionally biased region" description="Low complexity" evidence="13">
    <location>
        <begin position="14"/>
        <end position="28"/>
    </location>
</feature>
<dbReference type="InterPro" id="IPR027417">
    <property type="entry name" value="P-loop_NTPase"/>
</dbReference>
<evidence type="ECO:0000256" key="6">
    <source>
        <dbReference type="ARBA" id="ARBA00022741"/>
    </source>
</evidence>
<evidence type="ECO:0000313" key="16">
    <source>
        <dbReference type="Proteomes" id="UP000009374"/>
    </source>
</evidence>
<dbReference type="CDD" id="cd01672">
    <property type="entry name" value="TMPK"/>
    <property type="match status" value="1"/>
</dbReference>